<evidence type="ECO:0000313" key="2">
    <source>
        <dbReference type="EMBL" id="KAA8912724.1"/>
    </source>
</evidence>
<sequence length="122" mass="13350">MCMKLVLYLGITTALYIRMCAQNSSIMKSVLVDWVLVDKHQCAHTAFARWTKLPDWVGACSLRSPFQLRADDTARCALPSNGPGPAETVLGGAITRHGQLLAASEASHMQVQHIYTSTSYTP</sequence>
<organism evidence="2 3">
    <name type="scientific">Sphaerosporella brunnea</name>
    <dbReference type="NCBI Taxonomy" id="1250544"/>
    <lineage>
        <taxon>Eukaryota</taxon>
        <taxon>Fungi</taxon>
        <taxon>Dikarya</taxon>
        <taxon>Ascomycota</taxon>
        <taxon>Pezizomycotina</taxon>
        <taxon>Pezizomycetes</taxon>
        <taxon>Pezizales</taxon>
        <taxon>Pyronemataceae</taxon>
        <taxon>Sphaerosporella</taxon>
    </lineage>
</organism>
<evidence type="ECO:0000313" key="3">
    <source>
        <dbReference type="Proteomes" id="UP000326924"/>
    </source>
</evidence>
<gene>
    <name evidence="2" type="ORF">FN846DRAFT_932453</name>
</gene>
<feature type="signal peptide" evidence="1">
    <location>
        <begin position="1"/>
        <end position="21"/>
    </location>
</feature>
<comment type="caution">
    <text evidence="2">The sequence shown here is derived from an EMBL/GenBank/DDBJ whole genome shotgun (WGS) entry which is preliminary data.</text>
</comment>
<evidence type="ECO:0000256" key="1">
    <source>
        <dbReference type="SAM" id="SignalP"/>
    </source>
</evidence>
<evidence type="ECO:0008006" key="4">
    <source>
        <dbReference type="Google" id="ProtNLM"/>
    </source>
</evidence>
<keyword evidence="3" id="KW-1185">Reference proteome</keyword>
<dbReference type="EMBL" id="VXIS01000020">
    <property type="protein sequence ID" value="KAA8912724.1"/>
    <property type="molecule type" value="Genomic_DNA"/>
</dbReference>
<proteinExistence type="predicted"/>
<feature type="chain" id="PRO_5023840116" description="Secreted protein" evidence="1">
    <location>
        <begin position="22"/>
        <end position="122"/>
    </location>
</feature>
<dbReference type="InParanoid" id="A0A5J5F7R7"/>
<accession>A0A5J5F7R7</accession>
<keyword evidence="1" id="KW-0732">Signal</keyword>
<name>A0A5J5F7R7_9PEZI</name>
<dbReference type="AlphaFoldDB" id="A0A5J5F7R7"/>
<reference evidence="2 3" key="1">
    <citation type="submission" date="2019-09" db="EMBL/GenBank/DDBJ databases">
        <title>Draft genome of the ectomycorrhizal ascomycete Sphaerosporella brunnea.</title>
        <authorList>
            <consortium name="DOE Joint Genome Institute"/>
            <person name="Benucci G.M."/>
            <person name="Marozzi G."/>
            <person name="Antonielli L."/>
            <person name="Sanchez S."/>
            <person name="Marco P."/>
            <person name="Wang X."/>
            <person name="Falini L.B."/>
            <person name="Barry K."/>
            <person name="Haridas S."/>
            <person name="Lipzen A."/>
            <person name="Labutti K."/>
            <person name="Grigoriev I.V."/>
            <person name="Murat C."/>
            <person name="Martin F."/>
            <person name="Albertini E."/>
            <person name="Donnini D."/>
            <person name="Bonito G."/>
        </authorList>
    </citation>
    <scope>NUCLEOTIDE SEQUENCE [LARGE SCALE GENOMIC DNA]</scope>
    <source>
        <strain evidence="2 3">Sb_GMNB300</strain>
    </source>
</reference>
<protein>
    <recommendedName>
        <fullName evidence="4">Secreted protein</fullName>
    </recommendedName>
</protein>
<dbReference type="Proteomes" id="UP000326924">
    <property type="component" value="Unassembled WGS sequence"/>
</dbReference>